<evidence type="ECO:0000256" key="6">
    <source>
        <dbReference type="ARBA" id="ARBA00023136"/>
    </source>
</evidence>
<dbReference type="PANTHER" id="PTHR30561:SF0">
    <property type="entry name" value="GUANIDINIUM EXPORTER"/>
    <property type="match status" value="1"/>
</dbReference>
<feature type="transmembrane region" description="Helical" evidence="8">
    <location>
        <begin position="84"/>
        <end position="103"/>
    </location>
</feature>
<dbReference type="Pfam" id="PF00893">
    <property type="entry name" value="Multi_Drug_Res"/>
    <property type="match status" value="1"/>
</dbReference>
<feature type="transmembrane region" description="Helical" evidence="8">
    <location>
        <begin position="6"/>
        <end position="24"/>
    </location>
</feature>
<proteinExistence type="inferred from homology"/>
<keyword evidence="6 8" id="KW-0472">Membrane</keyword>
<feature type="transmembrane region" description="Helical" evidence="8">
    <location>
        <begin position="56"/>
        <end position="77"/>
    </location>
</feature>
<dbReference type="AlphaFoldDB" id="A0A419SDW6"/>
<gene>
    <name evidence="9" type="ORF">BEP19_15510</name>
</gene>
<keyword evidence="5 8" id="KW-1133">Transmembrane helix</keyword>
<evidence type="ECO:0000256" key="2">
    <source>
        <dbReference type="ARBA" id="ARBA00022448"/>
    </source>
</evidence>
<comment type="subcellular location">
    <subcellularLocation>
        <location evidence="1 7">Cell membrane</location>
        <topology evidence="1 7">Multi-pass membrane protein</topology>
    </subcellularLocation>
</comment>
<organism evidence="9 10">
    <name type="scientific">Ammoniphilus oxalaticus</name>
    <dbReference type="NCBI Taxonomy" id="66863"/>
    <lineage>
        <taxon>Bacteria</taxon>
        <taxon>Bacillati</taxon>
        <taxon>Bacillota</taxon>
        <taxon>Bacilli</taxon>
        <taxon>Bacillales</taxon>
        <taxon>Paenibacillaceae</taxon>
        <taxon>Aneurinibacillus group</taxon>
        <taxon>Ammoniphilus</taxon>
    </lineage>
</organism>
<dbReference type="GO" id="GO:0022857">
    <property type="term" value="F:transmembrane transporter activity"/>
    <property type="evidence" value="ECO:0007669"/>
    <property type="project" value="InterPro"/>
</dbReference>
<evidence type="ECO:0000256" key="5">
    <source>
        <dbReference type="ARBA" id="ARBA00022989"/>
    </source>
</evidence>
<accession>A0A419SDW6</accession>
<evidence type="ECO:0000313" key="9">
    <source>
        <dbReference type="EMBL" id="RKD21083.1"/>
    </source>
</evidence>
<dbReference type="Proteomes" id="UP000284219">
    <property type="component" value="Unassembled WGS sequence"/>
</dbReference>
<dbReference type="GO" id="GO:0005886">
    <property type="term" value="C:plasma membrane"/>
    <property type="evidence" value="ECO:0007669"/>
    <property type="project" value="UniProtKB-SubCell"/>
</dbReference>
<comment type="similarity">
    <text evidence="7">Belongs to the drug/metabolite transporter (DMT) superfamily. Small multidrug resistance (SMR) (TC 2.A.7.1) family.</text>
</comment>
<dbReference type="OrthoDB" id="21828at2"/>
<dbReference type="EMBL" id="MCHY01000013">
    <property type="protein sequence ID" value="RKD21083.1"/>
    <property type="molecule type" value="Genomic_DNA"/>
</dbReference>
<dbReference type="PANTHER" id="PTHR30561">
    <property type="entry name" value="SMR FAMILY PROTON-DEPENDENT DRUG EFFLUX TRANSPORTER SUGE"/>
    <property type="match status" value="1"/>
</dbReference>
<protein>
    <submittedName>
        <fullName evidence="9">Multidrug resistance protein SMR</fullName>
    </submittedName>
</protein>
<dbReference type="InterPro" id="IPR037185">
    <property type="entry name" value="EmrE-like"/>
</dbReference>
<sequence>MAWIYLAIASLGEIFGVASINMFLKRKSLQWLLILVLTFSFGFIFLALAMKEIPLGTAYAIWTGLGATGAVLMGIFFFKEPASFLRILFLTCIICGAVGLKMIG</sequence>
<dbReference type="SUPFAM" id="SSF103481">
    <property type="entry name" value="Multidrug resistance efflux transporter EmrE"/>
    <property type="match status" value="1"/>
</dbReference>
<dbReference type="RefSeq" id="WP_120191153.1">
    <property type="nucleotide sequence ID" value="NZ_MCHY01000013.1"/>
</dbReference>
<comment type="caution">
    <text evidence="9">The sequence shown here is derived from an EMBL/GenBank/DDBJ whole genome shotgun (WGS) entry which is preliminary data.</text>
</comment>
<dbReference type="InterPro" id="IPR000390">
    <property type="entry name" value="Small_drug/metabolite_transptr"/>
</dbReference>
<evidence type="ECO:0000256" key="7">
    <source>
        <dbReference type="RuleBase" id="RU003942"/>
    </source>
</evidence>
<evidence type="ECO:0000256" key="4">
    <source>
        <dbReference type="ARBA" id="ARBA00022692"/>
    </source>
</evidence>
<evidence type="ECO:0000256" key="3">
    <source>
        <dbReference type="ARBA" id="ARBA00022475"/>
    </source>
</evidence>
<keyword evidence="10" id="KW-1185">Reference proteome</keyword>
<feature type="transmembrane region" description="Helical" evidence="8">
    <location>
        <begin position="31"/>
        <end position="50"/>
    </location>
</feature>
<name>A0A419SDW6_9BACL</name>
<dbReference type="Gene3D" id="1.10.3730.20">
    <property type="match status" value="1"/>
</dbReference>
<dbReference type="InterPro" id="IPR045324">
    <property type="entry name" value="Small_multidrug_res"/>
</dbReference>
<evidence type="ECO:0000256" key="8">
    <source>
        <dbReference type="SAM" id="Phobius"/>
    </source>
</evidence>
<reference evidence="9 10" key="1">
    <citation type="submission" date="2016-08" db="EMBL/GenBank/DDBJ databases">
        <title>Novel Firmicute Genomes.</title>
        <authorList>
            <person name="Poppleton D.I."/>
            <person name="Gribaldo S."/>
        </authorList>
    </citation>
    <scope>NUCLEOTIDE SEQUENCE [LARGE SCALE GENOMIC DNA]</scope>
    <source>
        <strain evidence="9 10">RAOx-1</strain>
    </source>
</reference>
<evidence type="ECO:0000256" key="1">
    <source>
        <dbReference type="ARBA" id="ARBA00004651"/>
    </source>
</evidence>
<keyword evidence="4 7" id="KW-0812">Transmembrane</keyword>
<evidence type="ECO:0000313" key="10">
    <source>
        <dbReference type="Proteomes" id="UP000284219"/>
    </source>
</evidence>
<keyword evidence="2" id="KW-0813">Transport</keyword>
<keyword evidence="3" id="KW-1003">Cell membrane</keyword>